<evidence type="ECO:0000256" key="2">
    <source>
        <dbReference type="ARBA" id="ARBA00023015"/>
    </source>
</evidence>
<evidence type="ECO:0000259" key="7">
    <source>
        <dbReference type="PROSITE" id="PS50863"/>
    </source>
</evidence>
<keyword evidence="2" id="KW-0805">Transcription regulation</keyword>
<reference evidence="8" key="1">
    <citation type="journal article" date="2025" name="Foods">
        <title>Unveiling the Microbial Signatures of Arabica Coffee Cherries: Insights into Ripeness Specific Diversity, Functional Traits, and Implications for Quality and Safety.</title>
        <authorList>
            <consortium name="RefSeq"/>
            <person name="Tenea G.N."/>
            <person name="Cifuentes V."/>
            <person name="Reyes P."/>
            <person name="Cevallos-Vallejos M."/>
        </authorList>
    </citation>
    <scope>NUCLEOTIDE SEQUENCE [LARGE SCALE GENOMIC DNA]</scope>
</reference>
<dbReference type="PANTHER" id="PTHR31391">
    <property type="entry name" value="B3 DOMAIN-CONTAINING PROTEIN OS11G0197600-RELATED"/>
    <property type="match status" value="1"/>
</dbReference>
<dbReference type="AlphaFoldDB" id="A0A6P6W2K1"/>
<dbReference type="InterPro" id="IPR044837">
    <property type="entry name" value="REM16-like"/>
</dbReference>
<evidence type="ECO:0000256" key="5">
    <source>
        <dbReference type="ARBA" id="ARBA00023242"/>
    </source>
</evidence>
<evidence type="ECO:0000256" key="6">
    <source>
        <dbReference type="SAM" id="MobiDB-lite"/>
    </source>
</evidence>
<evidence type="ECO:0000256" key="1">
    <source>
        <dbReference type="ARBA" id="ARBA00004123"/>
    </source>
</evidence>
<keyword evidence="8" id="KW-1185">Reference proteome</keyword>
<gene>
    <name evidence="9" type="primary">LOC113729582</name>
</gene>
<dbReference type="Pfam" id="PF02362">
    <property type="entry name" value="B3"/>
    <property type="match status" value="1"/>
</dbReference>
<dbReference type="GeneID" id="113729582"/>
<dbReference type="GO" id="GO:0005634">
    <property type="term" value="C:nucleus"/>
    <property type="evidence" value="ECO:0007669"/>
    <property type="project" value="UniProtKB-SubCell"/>
</dbReference>
<dbReference type="CDD" id="cd10017">
    <property type="entry name" value="B3_DNA"/>
    <property type="match status" value="1"/>
</dbReference>
<dbReference type="GO" id="GO:0003677">
    <property type="term" value="F:DNA binding"/>
    <property type="evidence" value="ECO:0007669"/>
    <property type="project" value="UniProtKB-KW"/>
</dbReference>
<dbReference type="Gene3D" id="2.40.330.10">
    <property type="entry name" value="DNA-binding pseudobarrel domain"/>
    <property type="match status" value="1"/>
</dbReference>
<feature type="compositionally biased region" description="Basic and acidic residues" evidence="6">
    <location>
        <begin position="1"/>
        <end position="14"/>
    </location>
</feature>
<dbReference type="RefSeq" id="XP_027109659.2">
    <property type="nucleotide sequence ID" value="XM_027253858.2"/>
</dbReference>
<dbReference type="SMART" id="SM01019">
    <property type="entry name" value="B3"/>
    <property type="match status" value="1"/>
</dbReference>
<feature type="region of interest" description="Disordered" evidence="6">
    <location>
        <begin position="1"/>
        <end position="24"/>
    </location>
</feature>
<dbReference type="PROSITE" id="PS50863">
    <property type="entry name" value="B3"/>
    <property type="match status" value="1"/>
</dbReference>
<comment type="subcellular location">
    <subcellularLocation>
        <location evidence="1">Nucleus</location>
    </subcellularLocation>
</comment>
<dbReference type="InterPro" id="IPR015300">
    <property type="entry name" value="DNA-bd_pseudobarrel_sf"/>
</dbReference>
<name>A0A6P6W2K1_COFAR</name>
<dbReference type="PANTHER" id="PTHR31391:SF64">
    <property type="entry name" value="B3 DOMAIN-CONTAINING PROTEIN OS06G0112300"/>
    <property type="match status" value="1"/>
</dbReference>
<feature type="domain" description="TF-B3" evidence="7">
    <location>
        <begin position="64"/>
        <end position="160"/>
    </location>
</feature>
<dbReference type="OrthoDB" id="638806at2759"/>
<keyword evidence="5" id="KW-0539">Nucleus</keyword>
<dbReference type="InterPro" id="IPR003340">
    <property type="entry name" value="B3_DNA-bd"/>
</dbReference>
<dbReference type="SUPFAM" id="SSF101936">
    <property type="entry name" value="DNA-binding pseudobarrel domain"/>
    <property type="match status" value="1"/>
</dbReference>
<dbReference type="Proteomes" id="UP001652660">
    <property type="component" value="Chromosome 2e"/>
</dbReference>
<reference evidence="9" key="2">
    <citation type="submission" date="2025-08" db="UniProtKB">
        <authorList>
            <consortium name="RefSeq"/>
        </authorList>
    </citation>
    <scope>IDENTIFICATION</scope>
    <source>
        <tissue evidence="9">Leaves</tissue>
    </source>
</reference>
<proteinExistence type="predicted"/>
<keyword evidence="4" id="KW-0804">Transcription</keyword>
<sequence length="181" mass="20290">MSEEGKMESNEKVDSSAYTADGEVIDVNVQDSEAKDIELHHDNDGLDQSLVDDEFSPLSEEPFYHHVVSLSHVNKLCHMVFPSRLRSNLPAKTVPAVVTCRGKSWEMTFLGGSQKLRFEVQSWKRFASDNGLKVGDAIFWELMESSDEKVSFKVQIIRGDFPSELQAQVNGETVATPILIE</sequence>
<protein>
    <submittedName>
        <fullName evidence="9">B3 domain-containing protein Os04g0386900-like</fullName>
    </submittedName>
</protein>
<evidence type="ECO:0000256" key="3">
    <source>
        <dbReference type="ARBA" id="ARBA00023125"/>
    </source>
</evidence>
<evidence type="ECO:0000313" key="8">
    <source>
        <dbReference type="Proteomes" id="UP001652660"/>
    </source>
</evidence>
<organism evidence="8 9">
    <name type="scientific">Coffea arabica</name>
    <name type="common">Arabian coffee</name>
    <dbReference type="NCBI Taxonomy" id="13443"/>
    <lineage>
        <taxon>Eukaryota</taxon>
        <taxon>Viridiplantae</taxon>
        <taxon>Streptophyta</taxon>
        <taxon>Embryophyta</taxon>
        <taxon>Tracheophyta</taxon>
        <taxon>Spermatophyta</taxon>
        <taxon>Magnoliopsida</taxon>
        <taxon>eudicotyledons</taxon>
        <taxon>Gunneridae</taxon>
        <taxon>Pentapetalae</taxon>
        <taxon>asterids</taxon>
        <taxon>lamiids</taxon>
        <taxon>Gentianales</taxon>
        <taxon>Rubiaceae</taxon>
        <taxon>Ixoroideae</taxon>
        <taxon>Gardenieae complex</taxon>
        <taxon>Bertiereae - Coffeeae clade</taxon>
        <taxon>Coffeeae</taxon>
        <taxon>Coffea</taxon>
    </lineage>
</organism>
<evidence type="ECO:0000313" key="9">
    <source>
        <dbReference type="RefSeq" id="XP_027109659.2"/>
    </source>
</evidence>
<evidence type="ECO:0000256" key="4">
    <source>
        <dbReference type="ARBA" id="ARBA00023163"/>
    </source>
</evidence>
<keyword evidence="3" id="KW-0238">DNA-binding</keyword>
<accession>A0A6P6W2K1</accession>